<feature type="domain" description="GGDEF" evidence="2">
    <location>
        <begin position="456"/>
        <end position="607"/>
    </location>
</feature>
<dbReference type="SMART" id="SM00052">
    <property type="entry name" value="EAL"/>
    <property type="match status" value="1"/>
</dbReference>
<dbReference type="InterPro" id="IPR050706">
    <property type="entry name" value="Cyclic-di-GMP_PDE-like"/>
</dbReference>
<sequence>MVPLSSLSHAAARRQAPAASQEEAGRGLADLGAALRGILGEDRLKPAFQPIVDLATGEIHAFEGLIRGPSDSLLQSPASLFKVAGLTGQLFDLERACCRTLATAFAASGAPWKLFLNLSPGSLTASVQRALVPLRRLEELGLDPGRIVIELTEALPVQDLGDLARAIGVFRQMGFAIALDDLGEGFSSLRLWSELRPEYVKVDMHFIQGVSRDPVKHQFLRSLCDIAAKTGARVVGEGVEFEADFAVIQELGLPFGQGYLFGRPEPEPVPRTPAHLFRRRGRVQDGSAWLRDAGGTAARLTLDIAPVDPGTPNLAIERRFLEDRELQSIPVVRDGVPVGLINRHVFMDLLFRPFSREIHGKRPVESLMDRNILVLDHRTSLHDLSRLIVESDRRHILHGFILTRDGVYAGMGSGHDLMREITQMQIRSARYANPLTGLPGNVPINEHLDDLLRQGLPFTAAYCDLDHFKPYNDVYGYREGDEVIHWTGELLSSACRPDLDFVGHVGGDDFILVFRSPDWRERCEGLLAAFEAGRTRFFGAADLARGGYLGEDRRHQPVLHPLVSLSIGAVEVRPGAFHTHHEVAAAAAVAKKEAKRLEGSSLFVERRAPVTGFFQERCGTQSA</sequence>
<dbReference type="SMART" id="SM00267">
    <property type="entry name" value="GGDEF"/>
    <property type="match status" value="1"/>
</dbReference>
<name>A0AA48GYW4_9BACT</name>
<dbReference type="EMBL" id="AP027081">
    <property type="protein sequence ID" value="BDU76950.1"/>
    <property type="molecule type" value="Genomic_DNA"/>
</dbReference>
<accession>A0AA48GYW4</accession>
<dbReference type="InterPro" id="IPR046342">
    <property type="entry name" value="CBS_dom_sf"/>
</dbReference>
<dbReference type="PROSITE" id="PS50883">
    <property type="entry name" value="EAL"/>
    <property type="match status" value="1"/>
</dbReference>
<dbReference type="InterPro" id="IPR035919">
    <property type="entry name" value="EAL_sf"/>
</dbReference>
<protein>
    <submittedName>
        <fullName evidence="3">GGDEF domain-containing protein</fullName>
    </submittedName>
</protein>
<proteinExistence type="predicted"/>
<keyword evidence="4" id="KW-1185">Reference proteome</keyword>
<dbReference type="PROSITE" id="PS50887">
    <property type="entry name" value="GGDEF"/>
    <property type="match status" value="1"/>
</dbReference>
<dbReference type="SUPFAM" id="SSF55073">
    <property type="entry name" value="Nucleotide cyclase"/>
    <property type="match status" value="1"/>
</dbReference>
<gene>
    <name evidence="3" type="ORF">METESE_19080</name>
</gene>
<dbReference type="SUPFAM" id="SSF141868">
    <property type="entry name" value="EAL domain-like"/>
    <property type="match status" value="1"/>
</dbReference>
<dbReference type="Gene3D" id="3.30.70.270">
    <property type="match status" value="1"/>
</dbReference>
<dbReference type="PANTHER" id="PTHR33121">
    <property type="entry name" value="CYCLIC DI-GMP PHOSPHODIESTERASE PDEF"/>
    <property type="match status" value="1"/>
</dbReference>
<dbReference type="InterPro" id="IPR029787">
    <property type="entry name" value="Nucleotide_cyclase"/>
</dbReference>
<feature type="domain" description="EAL" evidence="1">
    <location>
        <begin position="28"/>
        <end position="278"/>
    </location>
</feature>
<dbReference type="InterPro" id="IPR001633">
    <property type="entry name" value="EAL_dom"/>
</dbReference>
<dbReference type="CDD" id="cd01949">
    <property type="entry name" value="GGDEF"/>
    <property type="match status" value="1"/>
</dbReference>
<dbReference type="AlphaFoldDB" id="A0AA48GYW4"/>
<evidence type="ECO:0000259" key="2">
    <source>
        <dbReference type="PROSITE" id="PS50887"/>
    </source>
</evidence>
<evidence type="ECO:0000313" key="4">
    <source>
        <dbReference type="Proteomes" id="UP001228113"/>
    </source>
</evidence>
<dbReference type="Pfam" id="PF00563">
    <property type="entry name" value="EAL"/>
    <property type="match status" value="1"/>
</dbReference>
<organism evidence="3 4">
    <name type="scientific">Mesoterricola sediminis</name>
    <dbReference type="NCBI Taxonomy" id="2927980"/>
    <lineage>
        <taxon>Bacteria</taxon>
        <taxon>Pseudomonadati</taxon>
        <taxon>Acidobacteriota</taxon>
        <taxon>Holophagae</taxon>
        <taxon>Holophagales</taxon>
        <taxon>Holophagaceae</taxon>
        <taxon>Mesoterricola</taxon>
    </lineage>
</organism>
<dbReference type="CDD" id="cd01948">
    <property type="entry name" value="EAL"/>
    <property type="match status" value="1"/>
</dbReference>
<dbReference type="NCBIfam" id="TIGR00254">
    <property type="entry name" value="GGDEF"/>
    <property type="match status" value="1"/>
</dbReference>
<dbReference type="PANTHER" id="PTHR33121:SF76">
    <property type="entry name" value="SIGNALING PROTEIN"/>
    <property type="match status" value="1"/>
</dbReference>
<dbReference type="InterPro" id="IPR000160">
    <property type="entry name" value="GGDEF_dom"/>
</dbReference>
<reference evidence="3" key="1">
    <citation type="journal article" date="2023" name="Int. J. Syst. Evol. Microbiol.">
        <title>Mesoterricola silvestris gen. nov., sp. nov., Mesoterricola sediminis sp. nov., Geothrix oryzae sp. nov., Geothrix edaphica sp. nov., Geothrix rubra sp. nov., and Geothrix limicola sp. nov., six novel members of Acidobacteriota isolated from soils.</title>
        <authorList>
            <person name="Itoh H."/>
            <person name="Sugisawa Y."/>
            <person name="Mise K."/>
            <person name="Xu Z."/>
            <person name="Kuniyasu M."/>
            <person name="Ushijima N."/>
            <person name="Kawano K."/>
            <person name="Kobayashi E."/>
            <person name="Shiratori Y."/>
            <person name="Masuda Y."/>
            <person name="Senoo K."/>
        </authorList>
    </citation>
    <scope>NUCLEOTIDE SEQUENCE</scope>
    <source>
        <strain evidence="3">W786</strain>
    </source>
</reference>
<dbReference type="Gene3D" id="3.10.580.10">
    <property type="entry name" value="CBS-domain"/>
    <property type="match status" value="1"/>
</dbReference>
<dbReference type="RefSeq" id="WP_316411585.1">
    <property type="nucleotide sequence ID" value="NZ_AP027081.1"/>
</dbReference>
<evidence type="ECO:0000313" key="3">
    <source>
        <dbReference type="EMBL" id="BDU76950.1"/>
    </source>
</evidence>
<dbReference type="Proteomes" id="UP001228113">
    <property type="component" value="Chromosome"/>
</dbReference>
<dbReference type="GO" id="GO:0071111">
    <property type="term" value="F:cyclic-guanylate-specific phosphodiesterase activity"/>
    <property type="evidence" value="ECO:0007669"/>
    <property type="project" value="InterPro"/>
</dbReference>
<evidence type="ECO:0000259" key="1">
    <source>
        <dbReference type="PROSITE" id="PS50883"/>
    </source>
</evidence>
<dbReference type="SUPFAM" id="SSF54631">
    <property type="entry name" value="CBS-domain pair"/>
    <property type="match status" value="1"/>
</dbReference>
<dbReference type="KEGG" id="msea:METESE_19080"/>
<dbReference type="CDD" id="cd04598">
    <property type="entry name" value="CBS_pair_GGDEF_EAL"/>
    <property type="match status" value="1"/>
</dbReference>
<dbReference type="Pfam" id="PF00990">
    <property type="entry name" value="GGDEF"/>
    <property type="match status" value="1"/>
</dbReference>
<dbReference type="Gene3D" id="3.20.20.450">
    <property type="entry name" value="EAL domain"/>
    <property type="match status" value="1"/>
</dbReference>
<dbReference type="InterPro" id="IPR043128">
    <property type="entry name" value="Rev_trsase/Diguanyl_cyclase"/>
</dbReference>